<dbReference type="Gene3D" id="3.40.50.2000">
    <property type="entry name" value="Glycogen Phosphorylase B"/>
    <property type="match status" value="2"/>
</dbReference>
<sequence length="391" mass="41800">MTANTSPMSVALTVEQLWQPVPGGSGTYIRALTDALASRDDVSVVGVRARPHGLSLPQDSLPVEVVASRLPRKALYESWGRLRQPALPRPAGMRNLHRGYDVLHATTWAVPPRTAPLVVTVHDIAFLRSPEHFTRRGVAFFERALATVRREADLVIVPSEVTRADCVDAGIDADRLRVVHHGTRPWTVTAAEVAAFRQAHGIGRDFVLWCGTFEPRKNVTAVLGAYERLLAEGSDLDLVLVGPSGWGGTSEQVRRTVDALPPDRVHLLGRLDDTDLQRAYAAASAFCFPSLWEGFGMPVLEAMNHGTPVVTSQGTSMAEVSGAGALLVDPLDVDAIATALLRATGPDAPALGAAGRANAASYTWEASARAHVAVYQEAVALGADRAGRGRL</sequence>
<dbReference type="InterPro" id="IPR001296">
    <property type="entry name" value="Glyco_trans_1"/>
</dbReference>
<dbReference type="EMBL" id="CP138359">
    <property type="protein sequence ID" value="WPF83212.1"/>
    <property type="molecule type" value="Genomic_DNA"/>
</dbReference>
<dbReference type="GO" id="GO:0016757">
    <property type="term" value="F:glycosyltransferase activity"/>
    <property type="evidence" value="ECO:0007669"/>
    <property type="project" value="UniProtKB-KW"/>
</dbReference>
<dbReference type="Pfam" id="PF13439">
    <property type="entry name" value="Glyco_transf_4"/>
    <property type="match status" value="1"/>
</dbReference>
<accession>A0AAF0Z8R7</accession>
<keyword evidence="1" id="KW-0328">Glycosyltransferase</keyword>
<evidence type="ECO:0000259" key="3">
    <source>
        <dbReference type="Pfam" id="PF00534"/>
    </source>
</evidence>
<dbReference type="AlphaFoldDB" id="A0AAF0Z8R7"/>
<dbReference type="Proteomes" id="UP001304340">
    <property type="component" value="Chromosome"/>
</dbReference>
<evidence type="ECO:0000256" key="1">
    <source>
        <dbReference type="ARBA" id="ARBA00022676"/>
    </source>
</evidence>
<dbReference type="CDD" id="cd03809">
    <property type="entry name" value="GT4_MtfB-like"/>
    <property type="match status" value="1"/>
</dbReference>
<evidence type="ECO:0000313" key="5">
    <source>
        <dbReference type="EMBL" id="WPF83212.1"/>
    </source>
</evidence>
<feature type="domain" description="Glycosyl transferase family 1" evidence="3">
    <location>
        <begin position="197"/>
        <end position="342"/>
    </location>
</feature>
<dbReference type="KEGG" id="sbil:SANBI_000868"/>
<dbReference type="InterPro" id="IPR028098">
    <property type="entry name" value="Glyco_trans_4-like_N"/>
</dbReference>
<dbReference type="PANTHER" id="PTHR46401:SF2">
    <property type="entry name" value="GLYCOSYLTRANSFERASE WBBK-RELATED"/>
    <property type="match status" value="1"/>
</dbReference>
<dbReference type="Pfam" id="PF00534">
    <property type="entry name" value="Glycos_transf_1"/>
    <property type="match status" value="1"/>
</dbReference>
<dbReference type="RefSeq" id="WP_319159291.1">
    <property type="nucleotide sequence ID" value="NZ_CP138359.1"/>
</dbReference>
<proteinExistence type="predicted"/>
<dbReference type="PANTHER" id="PTHR46401">
    <property type="entry name" value="GLYCOSYLTRANSFERASE WBBK-RELATED"/>
    <property type="match status" value="1"/>
</dbReference>
<dbReference type="GO" id="GO:0009103">
    <property type="term" value="P:lipopolysaccharide biosynthetic process"/>
    <property type="evidence" value="ECO:0007669"/>
    <property type="project" value="TreeGrafter"/>
</dbReference>
<feature type="domain" description="Glycosyltransferase subfamily 4-like N-terminal" evidence="4">
    <location>
        <begin position="22"/>
        <end position="182"/>
    </location>
</feature>
<gene>
    <name evidence="5" type="ORF">SANBI_000868</name>
</gene>
<evidence type="ECO:0000313" key="6">
    <source>
        <dbReference type="Proteomes" id="UP001304340"/>
    </source>
</evidence>
<protein>
    <submittedName>
        <fullName evidence="5">Glycosyltransferase family 1 protein</fullName>
    </submittedName>
</protein>
<organism evidence="5 6">
    <name type="scientific">Sanguibacter biliveldensis</name>
    <dbReference type="NCBI Taxonomy" id="3030830"/>
    <lineage>
        <taxon>Bacteria</taxon>
        <taxon>Bacillati</taxon>
        <taxon>Actinomycetota</taxon>
        <taxon>Actinomycetes</taxon>
        <taxon>Micrococcales</taxon>
        <taxon>Sanguibacteraceae</taxon>
        <taxon>Sanguibacter</taxon>
    </lineage>
</organism>
<evidence type="ECO:0000256" key="2">
    <source>
        <dbReference type="ARBA" id="ARBA00022679"/>
    </source>
</evidence>
<evidence type="ECO:0000259" key="4">
    <source>
        <dbReference type="Pfam" id="PF13439"/>
    </source>
</evidence>
<keyword evidence="6" id="KW-1185">Reference proteome</keyword>
<name>A0AAF0Z8R7_9MICO</name>
<reference evidence="6" key="1">
    <citation type="submission" date="2023-11" db="EMBL/GenBank/DDBJ databases">
        <authorList>
            <person name="Helweg L.P."/>
            <person name="Kiel A."/>
            <person name="Hitz F."/>
            <person name="Ruckert-Reed C."/>
            <person name="Busche T."/>
            <person name="Kaltschmidt B."/>
            <person name="Kaltschmidt C."/>
        </authorList>
    </citation>
    <scope>NUCLEOTIDE SEQUENCE [LARGE SCALE GENOMIC DNA]</scope>
    <source>
        <strain evidence="6">4.1</strain>
    </source>
</reference>
<keyword evidence="2" id="KW-0808">Transferase</keyword>
<dbReference type="SUPFAM" id="SSF53756">
    <property type="entry name" value="UDP-Glycosyltransferase/glycogen phosphorylase"/>
    <property type="match status" value="1"/>
</dbReference>